<reference evidence="1 2" key="1">
    <citation type="submission" date="2023-08" db="EMBL/GenBank/DDBJ databases">
        <title>Functional and genomic diversity of the sorghum phyllosphere microbiome.</title>
        <authorList>
            <person name="Shade A."/>
        </authorList>
    </citation>
    <scope>NUCLEOTIDE SEQUENCE [LARGE SCALE GENOMIC DNA]</scope>
    <source>
        <strain evidence="1 2">SORGH_AS_0445</strain>
    </source>
</reference>
<evidence type="ECO:0000313" key="2">
    <source>
        <dbReference type="Proteomes" id="UP001249291"/>
    </source>
</evidence>
<dbReference type="RefSeq" id="WP_309692301.1">
    <property type="nucleotide sequence ID" value="NZ_JAVIZQ010000001.1"/>
</dbReference>
<proteinExistence type="predicted"/>
<name>A0ABU1HVQ3_9MICO</name>
<protein>
    <submittedName>
        <fullName evidence="1">Uncharacterized protein</fullName>
    </submittedName>
</protein>
<gene>
    <name evidence="1" type="ORF">QE375_002898</name>
</gene>
<comment type="caution">
    <text evidence="1">The sequence shown here is derived from an EMBL/GenBank/DDBJ whole genome shotgun (WGS) entry which is preliminary data.</text>
</comment>
<dbReference type="EMBL" id="JAVIZQ010000001">
    <property type="protein sequence ID" value="MDR6143344.1"/>
    <property type="molecule type" value="Genomic_DNA"/>
</dbReference>
<evidence type="ECO:0000313" key="1">
    <source>
        <dbReference type="EMBL" id="MDR6143344.1"/>
    </source>
</evidence>
<accession>A0ABU1HVQ3</accession>
<keyword evidence="2" id="KW-1185">Reference proteome</keyword>
<organism evidence="1 2">
    <name type="scientific">Microbacterium foliorum</name>
    <dbReference type="NCBI Taxonomy" id="104336"/>
    <lineage>
        <taxon>Bacteria</taxon>
        <taxon>Bacillati</taxon>
        <taxon>Actinomycetota</taxon>
        <taxon>Actinomycetes</taxon>
        <taxon>Micrococcales</taxon>
        <taxon>Microbacteriaceae</taxon>
        <taxon>Microbacterium</taxon>
    </lineage>
</organism>
<dbReference type="Proteomes" id="UP001249291">
    <property type="component" value="Unassembled WGS sequence"/>
</dbReference>
<sequence>MMSRKILAPAAVSDEALRAEGIDPAARRFVPPLGLVNAADISGWVGVEAVVGTISLNDVAEGAYGTWHEHDAGGQLVWVNATRMVIIETTSPAEAL</sequence>